<evidence type="ECO:0000313" key="4">
    <source>
        <dbReference type="Proteomes" id="UP001242129"/>
    </source>
</evidence>
<proteinExistence type="predicted"/>
<keyword evidence="1" id="KW-0812">Transmembrane</keyword>
<dbReference type="InterPro" id="IPR024973">
    <property type="entry name" value="ESPR"/>
</dbReference>
<protein>
    <submittedName>
        <fullName evidence="3">ESPR domain-containing protein</fullName>
    </submittedName>
</protein>
<sequence>MNRIYRVVWNASIGAWVAVSENAKSKTKTKTVKVVSVAITIASSAVMPVYADVLAGNNIGLTHYYL</sequence>
<accession>A0AAW8ARA0</accession>
<evidence type="ECO:0000256" key="1">
    <source>
        <dbReference type="SAM" id="Phobius"/>
    </source>
</evidence>
<reference evidence="3" key="1">
    <citation type="submission" date="2023-07" db="EMBL/GenBank/DDBJ databases">
        <title>Dynamics of blaOXA-23 gene transmission in Acinetobacter spp. from contaminated veterinary surfaces.</title>
        <authorList>
            <person name="Moreira Da Silva J."/>
            <person name="Menezes J."/>
            <person name="Fernandes L."/>
            <person name="Marques C."/>
            <person name="Amaral A."/>
            <person name="Timofte D."/>
            <person name="Pomba C."/>
        </authorList>
    </citation>
    <scope>NUCLEOTIDE SEQUENCE</scope>
    <source>
        <strain evidence="3">CMVB11Z4A1</strain>
    </source>
</reference>
<keyword evidence="1" id="KW-1133">Transmembrane helix</keyword>
<gene>
    <name evidence="3" type="ORF">Q8G51_08820</name>
</gene>
<dbReference type="EMBL" id="JAUUUS010000167">
    <property type="protein sequence ID" value="MDP1447895.1"/>
    <property type="molecule type" value="Genomic_DNA"/>
</dbReference>
<keyword evidence="1" id="KW-0472">Membrane</keyword>
<dbReference type="Pfam" id="PF13018">
    <property type="entry name" value="ESPR"/>
    <property type="match status" value="1"/>
</dbReference>
<comment type="caution">
    <text evidence="3">The sequence shown here is derived from an EMBL/GenBank/DDBJ whole genome shotgun (WGS) entry which is preliminary data.</text>
</comment>
<dbReference type="RefSeq" id="WP_305158121.1">
    <property type="nucleotide sequence ID" value="NZ_JAUUUQ010000154.1"/>
</dbReference>
<organism evidence="3 4">
    <name type="scientific">Acinetobacter lwoffii</name>
    <dbReference type="NCBI Taxonomy" id="28090"/>
    <lineage>
        <taxon>Bacteria</taxon>
        <taxon>Pseudomonadati</taxon>
        <taxon>Pseudomonadota</taxon>
        <taxon>Gammaproteobacteria</taxon>
        <taxon>Moraxellales</taxon>
        <taxon>Moraxellaceae</taxon>
        <taxon>Acinetobacter</taxon>
    </lineage>
</organism>
<evidence type="ECO:0000313" key="3">
    <source>
        <dbReference type="EMBL" id="MDP1447895.1"/>
    </source>
</evidence>
<evidence type="ECO:0000259" key="2">
    <source>
        <dbReference type="Pfam" id="PF13018"/>
    </source>
</evidence>
<dbReference type="Proteomes" id="UP001242129">
    <property type="component" value="Unassembled WGS sequence"/>
</dbReference>
<name>A0AAW8ARA0_ACILW</name>
<feature type="domain" description="ESPR" evidence="2">
    <location>
        <begin position="1"/>
        <end position="45"/>
    </location>
</feature>
<feature type="transmembrane region" description="Helical" evidence="1">
    <location>
        <begin position="34"/>
        <end position="51"/>
    </location>
</feature>
<dbReference type="AlphaFoldDB" id="A0AAW8ARA0"/>